<comment type="caution">
    <text evidence="1">The sequence shown here is derived from an EMBL/GenBank/DDBJ whole genome shotgun (WGS) entry which is preliminary data.</text>
</comment>
<keyword evidence="2" id="KW-1185">Reference proteome</keyword>
<dbReference type="Proteomes" id="UP000298484">
    <property type="component" value="Unassembled WGS sequence"/>
</dbReference>
<evidence type="ECO:0000313" key="2">
    <source>
        <dbReference type="Proteomes" id="UP000298484"/>
    </source>
</evidence>
<dbReference type="OrthoDB" id="2660939at2"/>
<dbReference type="NCBIfam" id="TIGR04088">
    <property type="entry name" value="cognate_SipW"/>
    <property type="match status" value="1"/>
</dbReference>
<proteinExistence type="predicted"/>
<evidence type="ECO:0000313" key="1">
    <source>
        <dbReference type="EMBL" id="TFJ94589.1"/>
    </source>
</evidence>
<reference evidence="1 2" key="1">
    <citation type="submission" date="2019-03" db="EMBL/GenBank/DDBJ databases">
        <title>Genome sequence of Lentibacillus salicampi ATCC BAA-719.</title>
        <authorList>
            <person name="Maclea K.S."/>
            <person name="Simoes Junior M."/>
        </authorList>
    </citation>
    <scope>NUCLEOTIDE SEQUENCE [LARGE SCALE GENOMIC DNA]</scope>
    <source>
        <strain evidence="1 2">ATCC BAA-719</strain>
    </source>
</reference>
<organism evidence="1 2">
    <name type="scientific">Lentibacillus salicampi</name>
    <dbReference type="NCBI Taxonomy" id="175306"/>
    <lineage>
        <taxon>Bacteria</taxon>
        <taxon>Bacillati</taxon>
        <taxon>Bacillota</taxon>
        <taxon>Bacilli</taxon>
        <taxon>Bacillales</taxon>
        <taxon>Bacillaceae</taxon>
        <taxon>Lentibacillus</taxon>
    </lineage>
</organism>
<protein>
    <submittedName>
        <fullName evidence="1">Cell division protein FtsN</fullName>
    </submittedName>
</protein>
<dbReference type="EMBL" id="SRHY01000001">
    <property type="protein sequence ID" value="TFJ94589.1"/>
    <property type="molecule type" value="Genomic_DNA"/>
</dbReference>
<dbReference type="GO" id="GO:0051301">
    <property type="term" value="P:cell division"/>
    <property type="evidence" value="ECO:0007669"/>
    <property type="project" value="UniProtKB-KW"/>
</dbReference>
<dbReference type="RefSeq" id="WP_135108234.1">
    <property type="nucleotide sequence ID" value="NZ_SRHY01000001.1"/>
</dbReference>
<dbReference type="InterPro" id="IPR022121">
    <property type="entry name" value="Peptidase_M73_camelysin"/>
</dbReference>
<accession>A0A4Y9AFD9</accession>
<dbReference type="Pfam" id="PF12389">
    <property type="entry name" value="Peptidase_M73"/>
    <property type="match status" value="1"/>
</dbReference>
<keyword evidence="1" id="KW-0131">Cell cycle</keyword>
<name>A0A4Y9AFD9_9BACI</name>
<keyword evidence="1" id="KW-0132">Cell division</keyword>
<sequence length="208" mass="22987">MSFKKKLGLGVASAVLGISLVGGGTFAYFSDTEASENTFAAGTLDLTLDPVEIFNVDNLKPGDYMPRTFQLENSGSLDIAKVLLDTSYTVNDAKGDNGNQDLGEHIEVKFIKNEGHSEHWFDNDEYTVVANKNLKELSQYTPDELAVELEDGGIFWDYKKDGIPAGGADDLRVLIEFVDNGEDQNIFQGDSLELTWEFTAEQEDGERR</sequence>
<gene>
    <name evidence="1" type="ORF">E4U82_01345</name>
</gene>
<dbReference type="InterPro" id="IPR023833">
    <property type="entry name" value="Signal_pept_SipW-depend-type"/>
</dbReference>
<dbReference type="AlphaFoldDB" id="A0A4Y9AFD9"/>